<dbReference type="AlphaFoldDB" id="A0A9N9N9T3"/>
<protein>
    <submittedName>
        <fullName evidence="1">7883_t:CDS:1</fullName>
    </submittedName>
</protein>
<reference evidence="1" key="1">
    <citation type="submission" date="2021-06" db="EMBL/GenBank/DDBJ databases">
        <authorList>
            <person name="Kallberg Y."/>
            <person name="Tangrot J."/>
            <person name="Rosling A."/>
        </authorList>
    </citation>
    <scope>NUCLEOTIDE SEQUENCE</scope>
    <source>
        <strain evidence="1">FL130A</strain>
    </source>
</reference>
<accession>A0A9N9N9T3</accession>
<evidence type="ECO:0000313" key="1">
    <source>
        <dbReference type="EMBL" id="CAG8717329.1"/>
    </source>
</evidence>
<name>A0A9N9N9T3_9GLOM</name>
<organism evidence="1 2">
    <name type="scientific">Ambispora leptoticha</name>
    <dbReference type="NCBI Taxonomy" id="144679"/>
    <lineage>
        <taxon>Eukaryota</taxon>
        <taxon>Fungi</taxon>
        <taxon>Fungi incertae sedis</taxon>
        <taxon>Mucoromycota</taxon>
        <taxon>Glomeromycotina</taxon>
        <taxon>Glomeromycetes</taxon>
        <taxon>Archaeosporales</taxon>
        <taxon>Ambisporaceae</taxon>
        <taxon>Ambispora</taxon>
    </lineage>
</organism>
<sequence>AVIAAVNGDNLLDYQEKVYLAFQETLDYKISTSDYSKGLLDLRELYDLELAKVQAMKEIKAALATSREAEVAVYWEKIIGQIRVQNTLKEITKEKEGIISTINLGKITETFVIDSGVIKFYDKDKPYYEFTNFAPNFPINFPRLPGFENLAGE</sequence>
<comment type="caution">
    <text evidence="1">The sequence shown here is derived from an EMBL/GenBank/DDBJ whole genome shotgun (WGS) entry which is preliminary data.</text>
</comment>
<gene>
    <name evidence="1" type="ORF">ALEPTO_LOCUS12128</name>
</gene>
<proteinExistence type="predicted"/>
<dbReference type="OrthoDB" id="206452at2759"/>
<evidence type="ECO:0000313" key="2">
    <source>
        <dbReference type="Proteomes" id="UP000789508"/>
    </source>
</evidence>
<feature type="non-terminal residue" evidence="1">
    <location>
        <position position="1"/>
    </location>
</feature>
<dbReference type="EMBL" id="CAJVPS010024788">
    <property type="protein sequence ID" value="CAG8717329.1"/>
    <property type="molecule type" value="Genomic_DNA"/>
</dbReference>
<dbReference type="Proteomes" id="UP000789508">
    <property type="component" value="Unassembled WGS sequence"/>
</dbReference>
<keyword evidence="2" id="KW-1185">Reference proteome</keyword>